<sequence>MSFRVIFRCDGNAETGLGHLSRCINLARNMQLEDRKIQIFFWGDYDRFARQLLIRYGLSLLPFEPPPGNERGVDATLKVCVNFDMLLLDSYTIDQKYIDGLKQQPCKLALFDDDQRLDLRQADLVICFRANAELLDYGARHQLLGPSFLPVKPELRLLRERNLNLHPERLPLRILVFMSGGALGMKYLSSILDVLASSGRKISYLSKNAAPSYIGYNANHLSLTADMETVYAEADFVVCGGGLTKYECAFSGLVNACISLTNLQSNDTEEMARQGLTLDLGAAIDFEYGRVKREIMEFIDDPIALLGQRKNFASKISDDGSSKIVRTILSL</sequence>
<dbReference type="AlphaFoldDB" id="A0A1H3F9I4"/>
<dbReference type="Gene3D" id="3.40.50.11190">
    <property type="match status" value="1"/>
</dbReference>
<reference evidence="1 2" key="1">
    <citation type="submission" date="2016-10" db="EMBL/GenBank/DDBJ databases">
        <authorList>
            <person name="de Groot N.N."/>
        </authorList>
    </citation>
    <scope>NUCLEOTIDE SEQUENCE [LARGE SCALE GENOMIC DNA]</scope>
    <source>
        <strain evidence="1 2">LMG 24775</strain>
    </source>
</reference>
<accession>A0A1H3F9I4</accession>
<gene>
    <name evidence="1" type="ORF">SAMN05421547_101566</name>
</gene>
<dbReference type="GeneID" id="94695374"/>
<dbReference type="EMBL" id="FNPE01000001">
    <property type="protein sequence ID" value="SDX87703.1"/>
    <property type="molecule type" value="Genomic_DNA"/>
</dbReference>
<dbReference type="GO" id="GO:0016740">
    <property type="term" value="F:transferase activity"/>
    <property type="evidence" value="ECO:0007669"/>
    <property type="project" value="UniProtKB-KW"/>
</dbReference>
<evidence type="ECO:0000313" key="2">
    <source>
        <dbReference type="Proteomes" id="UP000183417"/>
    </source>
</evidence>
<dbReference type="RefSeq" id="WP_143044493.1">
    <property type="nucleotide sequence ID" value="NZ_CP141274.1"/>
</dbReference>
<name>A0A1H3F9I4_9BURK</name>
<protein>
    <submittedName>
        <fullName evidence="1">Spore coat polysaccharide biosynthesis protein SpsG, predicted glycosyltransferase</fullName>
    </submittedName>
</protein>
<keyword evidence="1" id="KW-0808">Transferase</keyword>
<dbReference type="Gene3D" id="3.40.50.2000">
    <property type="entry name" value="Glycogen Phosphorylase B"/>
    <property type="match status" value="1"/>
</dbReference>
<dbReference type="Proteomes" id="UP000183417">
    <property type="component" value="Unassembled WGS sequence"/>
</dbReference>
<dbReference type="SUPFAM" id="SSF53756">
    <property type="entry name" value="UDP-Glycosyltransferase/glycogen phosphorylase"/>
    <property type="match status" value="1"/>
</dbReference>
<organism evidence="1 2">
    <name type="scientific">Delftia lacustris</name>
    <dbReference type="NCBI Taxonomy" id="558537"/>
    <lineage>
        <taxon>Bacteria</taxon>
        <taxon>Pseudomonadati</taxon>
        <taxon>Pseudomonadota</taxon>
        <taxon>Betaproteobacteria</taxon>
        <taxon>Burkholderiales</taxon>
        <taxon>Comamonadaceae</taxon>
        <taxon>Delftia</taxon>
    </lineage>
</organism>
<proteinExistence type="predicted"/>
<evidence type="ECO:0000313" key="1">
    <source>
        <dbReference type="EMBL" id="SDX87703.1"/>
    </source>
</evidence>